<proteinExistence type="predicted"/>
<organism evidence="2 3">
    <name type="scientific">Paraclostridium sordellii</name>
    <name type="common">Clostridium sordellii</name>
    <dbReference type="NCBI Taxonomy" id="1505"/>
    <lineage>
        <taxon>Bacteria</taxon>
        <taxon>Bacillati</taxon>
        <taxon>Bacillota</taxon>
        <taxon>Clostridia</taxon>
        <taxon>Peptostreptococcales</taxon>
        <taxon>Peptostreptococcaceae</taxon>
        <taxon>Paraclostridium</taxon>
    </lineage>
</organism>
<dbReference type="PIRSF" id="PIRSF033101">
    <property type="entry name" value="UCP033101"/>
    <property type="match status" value="1"/>
</dbReference>
<dbReference type="EMBL" id="CEKZ01000003">
    <property type="protein sequence ID" value="CEQ03312.1"/>
    <property type="molecule type" value="Genomic_DNA"/>
</dbReference>
<feature type="transmembrane region" description="Helical" evidence="1">
    <location>
        <begin position="40"/>
        <end position="63"/>
    </location>
</feature>
<keyword evidence="1" id="KW-0812">Transmembrane</keyword>
<protein>
    <submittedName>
        <fullName evidence="2">Predicted membrane protein</fullName>
    </submittedName>
</protein>
<evidence type="ECO:0000313" key="2">
    <source>
        <dbReference type="EMBL" id="CEQ03312.1"/>
    </source>
</evidence>
<dbReference type="InterPro" id="IPR011397">
    <property type="entry name" value="YhfC"/>
</dbReference>
<feature type="transmembrane region" description="Helical" evidence="1">
    <location>
        <begin position="219"/>
        <end position="240"/>
    </location>
</feature>
<sequence length="256" mass="28466">MVDKSIIILLIVSTAICFLIPLGSLIYFARLKNNTIRPFLIGMLVFFISQILIRIPIISYILPNSTWDLKLSTNPYLYGIFLGLTAGIFEEVGRYLGFKYLLKKNHRWIDGISYGFGHGGIEAILITGASLFSTLICSLIINSGGNLPSGIYNQITSLGGMEVISSGIERISAMIIHIGLSLIVLYGIRAKKLRYLGIAILIHTIVNAPLVILPAVFNVGILGIEFYILMCALVLLLFIFKSKKLYKKEEKTYEKN</sequence>
<dbReference type="Pfam" id="PF10086">
    <property type="entry name" value="YhfC"/>
    <property type="match status" value="1"/>
</dbReference>
<dbReference type="AlphaFoldDB" id="A0A0C7G8J0"/>
<feature type="transmembrane region" description="Helical" evidence="1">
    <location>
        <begin position="195"/>
        <end position="213"/>
    </location>
</feature>
<keyword evidence="1" id="KW-0472">Membrane</keyword>
<evidence type="ECO:0000313" key="3">
    <source>
        <dbReference type="Proteomes" id="UP000049127"/>
    </source>
</evidence>
<dbReference type="OrthoDB" id="9807167at2"/>
<reference evidence="3" key="1">
    <citation type="submission" date="2015-01" db="EMBL/GenBank/DDBJ databases">
        <authorList>
            <person name="Aslett M.A."/>
            <person name="De Silva N."/>
        </authorList>
    </citation>
    <scope>NUCLEOTIDE SEQUENCE [LARGE SCALE GENOMIC DNA]</scope>
    <source>
        <strain evidence="3">R28058</strain>
    </source>
</reference>
<evidence type="ECO:0000256" key="1">
    <source>
        <dbReference type="SAM" id="Phobius"/>
    </source>
</evidence>
<feature type="transmembrane region" description="Helical" evidence="1">
    <location>
        <begin position="171"/>
        <end position="188"/>
    </location>
</feature>
<feature type="transmembrane region" description="Helical" evidence="1">
    <location>
        <begin position="75"/>
        <end position="98"/>
    </location>
</feature>
<dbReference type="RefSeq" id="WP_055341685.1">
    <property type="nucleotide sequence ID" value="NZ_CDNI01000003.1"/>
</dbReference>
<keyword evidence="1" id="KW-1133">Transmembrane helix</keyword>
<feature type="transmembrane region" description="Helical" evidence="1">
    <location>
        <begin position="119"/>
        <end position="141"/>
    </location>
</feature>
<accession>A0A0C7G8J0</accession>
<dbReference type="Proteomes" id="UP000049127">
    <property type="component" value="Unassembled WGS sequence"/>
</dbReference>
<gene>
    <name evidence="2" type="ORF">R28058_10451</name>
</gene>
<name>A0A0C7G8J0_PARSO</name>
<feature type="transmembrane region" description="Helical" evidence="1">
    <location>
        <begin position="6"/>
        <end position="28"/>
    </location>
</feature>